<dbReference type="Gene3D" id="3.40.720.10">
    <property type="entry name" value="Alkaline Phosphatase, subunit A"/>
    <property type="match status" value="1"/>
</dbReference>
<protein>
    <recommendedName>
        <fullName evidence="2">Nucleotide pyrophosphatase</fullName>
    </recommendedName>
</protein>
<dbReference type="Pfam" id="PF01663">
    <property type="entry name" value="Phosphodiest"/>
    <property type="match status" value="1"/>
</dbReference>
<dbReference type="EMBL" id="DSEC01000273">
    <property type="protein sequence ID" value="HER43580.1"/>
    <property type="molecule type" value="Genomic_DNA"/>
</dbReference>
<comment type="caution">
    <text evidence="1">The sequence shown here is derived from an EMBL/GenBank/DDBJ whole genome shotgun (WGS) entry which is preliminary data.</text>
</comment>
<sequence length="367" mass="40470">KGICRFYLKSIEPYFRLYVSPLNIDPSDPALPISTPSGFSGDIAEGTGPFYTQGMAEDTKALEWGVLDDAEYIRQSDIVLEERKRLLEFALDRYRGGLLFFYISTLDLGQHVLWRCADEAHPNHTPEAARHSGQIEAYYIEMDRILARVLQRVPRDATVAVMSDHGFAPYYRHVNLNTWLVQNGYLDLAGGAAPGRAALLTDAHWRRTRAYALGINGLYVNLLGREGKGVVRPGAEYGELVAELASRLLDLRDPETGARPIKSVYRASEVYHGKETAGAPDLVIGYRSGYRCSDQSALGEIAGEVTSPNLGKWSGDHCMAPDEIPGTLVTNRPLRLADPRLSDFPATILSLFGIASGDLPTSSREII</sequence>
<gene>
    <name evidence="1" type="ORF">ENO08_03885</name>
</gene>
<dbReference type="InterPro" id="IPR002591">
    <property type="entry name" value="Phosphodiest/P_Trfase"/>
</dbReference>
<name>A0A7V2F376_UNCEI</name>
<feature type="non-terminal residue" evidence="1">
    <location>
        <position position="1"/>
    </location>
</feature>
<dbReference type="Proteomes" id="UP000886069">
    <property type="component" value="Unassembled WGS sequence"/>
</dbReference>
<proteinExistence type="predicted"/>
<dbReference type="InterPro" id="IPR017850">
    <property type="entry name" value="Alkaline_phosphatase_core_sf"/>
</dbReference>
<accession>A0A7V2F376</accession>
<dbReference type="AlphaFoldDB" id="A0A7V2F376"/>
<organism evidence="1">
    <name type="scientific">Eiseniibacteriota bacterium</name>
    <dbReference type="NCBI Taxonomy" id="2212470"/>
    <lineage>
        <taxon>Bacteria</taxon>
        <taxon>Candidatus Eiseniibacteriota</taxon>
    </lineage>
</organism>
<evidence type="ECO:0008006" key="2">
    <source>
        <dbReference type="Google" id="ProtNLM"/>
    </source>
</evidence>
<dbReference type="SUPFAM" id="SSF53649">
    <property type="entry name" value="Alkaline phosphatase-like"/>
    <property type="match status" value="1"/>
</dbReference>
<evidence type="ECO:0000313" key="1">
    <source>
        <dbReference type="EMBL" id="HER43580.1"/>
    </source>
</evidence>
<reference evidence="1" key="1">
    <citation type="journal article" date="2020" name="mSystems">
        <title>Genome- and Community-Level Interaction Insights into Carbon Utilization and Element Cycling Functions of Hydrothermarchaeota in Hydrothermal Sediment.</title>
        <authorList>
            <person name="Zhou Z."/>
            <person name="Liu Y."/>
            <person name="Xu W."/>
            <person name="Pan J."/>
            <person name="Luo Z.H."/>
            <person name="Li M."/>
        </authorList>
    </citation>
    <scope>NUCLEOTIDE SEQUENCE [LARGE SCALE GENOMIC DNA]</scope>
    <source>
        <strain evidence="1">SpSt-1233</strain>
    </source>
</reference>